<organism evidence="1 2">
    <name type="scientific">Arthrobacter phage Niktson</name>
    <dbReference type="NCBI Taxonomy" id="2014347"/>
    <lineage>
        <taxon>Viruses</taxon>
        <taxon>Duplodnaviria</taxon>
        <taxon>Heunggongvirae</taxon>
        <taxon>Uroviricota</taxon>
        <taxon>Caudoviricetes</taxon>
        <taxon>Gordonvirus</taxon>
        <taxon>Gordonvirus niktson</taxon>
    </lineage>
</organism>
<proteinExistence type="predicted"/>
<name>A0A218M5Q5_9CAUD</name>
<accession>A0A218M5Q5</accession>
<sequence length="124" mass="14146">MSNLLPEAKVTIVIDQLGGRVKKLVVPLASKPEYGLSDTWGVNDENPDSDKHFMFTAEEKHFSFGCYSLYDIDQNLVVQETNLTREQYEDQVIAEARDILRQRWQNPETKTVNTTSIAIVRGDN</sequence>
<gene>
    <name evidence="1" type="ORF">NIKTSON_82</name>
</gene>
<reference evidence="1 2" key="1">
    <citation type="submission" date="2017-05" db="EMBL/GenBank/DDBJ databases">
        <authorList>
            <person name="Hanf Z.R."/>
            <person name="Kautto E.A."/>
            <person name="Lee N.W."/>
            <person name="Nabb C."/>
            <person name="Nelson M."/>
            <person name="Smith O.J."/>
            <person name="Steiner S.B."/>
            <person name="Tyransky A."/>
            <person name="Ball S.L."/>
            <person name="Breitenberger C.A."/>
            <person name="Daniels C.J."/>
            <person name="Garlena R.A."/>
            <person name="Russell D.A."/>
            <person name="Pope W.H."/>
            <person name="Jacobs-Sera D."/>
            <person name="Hendrix R.W."/>
            <person name="Hatfull G.F."/>
        </authorList>
    </citation>
    <scope>NUCLEOTIDE SEQUENCE [LARGE SCALE GENOMIC DNA]</scope>
</reference>
<dbReference type="Proteomes" id="UP000225325">
    <property type="component" value="Segment"/>
</dbReference>
<keyword evidence="2" id="KW-1185">Reference proteome</keyword>
<protein>
    <submittedName>
        <fullName evidence="1">Uncharacterized protein</fullName>
    </submittedName>
</protein>
<evidence type="ECO:0000313" key="1">
    <source>
        <dbReference type="EMBL" id="ASD52301.1"/>
    </source>
</evidence>
<evidence type="ECO:0000313" key="2">
    <source>
        <dbReference type="Proteomes" id="UP000225325"/>
    </source>
</evidence>
<dbReference type="EMBL" id="MF038790">
    <property type="protein sequence ID" value="ASD52301.1"/>
    <property type="molecule type" value="Genomic_DNA"/>
</dbReference>